<keyword evidence="4" id="KW-0804">Transcription</keyword>
<feature type="compositionally biased region" description="Basic and acidic residues" evidence="6">
    <location>
        <begin position="577"/>
        <end position="587"/>
    </location>
</feature>
<evidence type="ECO:0000256" key="3">
    <source>
        <dbReference type="ARBA" id="ARBA00023015"/>
    </source>
</evidence>
<evidence type="ECO:0000259" key="7">
    <source>
        <dbReference type="PROSITE" id="PS51903"/>
    </source>
</evidence>
<dbReference type="InterPro" id="IPR036628">
    <property type="entry name" value="Clp_N_dom_sf"/>
</dbReference>
<dbReference type="EMBL" id="JANJYJ010000006">
    <property type="protein sequence ID" value="KAK3206541.1"/>
    <property type="molecule type" value="Genomic_DNA"/>
</dbReference>
<proteinExistence type="inferred from homology"/>
<dbReference type="PANTHER" id="PTHR43572">
    <property type="entry name" value="CHAPERONE PROTEIN CLPD, CHLOROPLASTIC"/>
    <property type="match status" value="1"/>
</dbReference>
<dbReference type="InterPro" id="IPR003959">
    <property type="entry name" value="ATPase_AAA_core"/>
</dbReference>
<reference evidence="8" key="1">
    <citation type="journal article" date="2023" name="Plant J.">
        <title>Genome sequences and population genomics provide insights into the demographic history, inbreeding, and mutation load of two 'living fossil' tree species of Dipteronia.</title>
        <authorList>
            <person name="Feng Y."/>
            <person name="Comes H.P."/>
            <person name="Chen J."/>
            <person name="Zhu S."/>
            <person name="Lu R."/>
            <person name="Zhang X."/>
            <person name="Li P."/>
            <person name="Qiu J."/>
            <person name="Olsen K.M."/>
            <person name="Qiu Y."/>
        </authorList>
    </citation>
    <scope>NUCLEOTIDE SEQUENCE</scope>
    <source>
        <strain evidence="8">NBL</strain>
    </source>
</reference>
<gene>
    <name evidence="8" type="ORF">Dsin_020587</name>
</gene>
<comment type="similarity">
    <text evidence="1">Belongs to the ClpA/ClpB family.</text>
</comment>
<dbReference type="Pfam" id="PF26587">
    <property type="entry name" value="AAA_lid_SMAX1"/>
    <property type="match status" value="1"/>
</dbReference>
<dbReference type="AlphaFoldDB" id="A0AAE0A9I2"/>
<dbReference type="Gene3D" id="3.40.50.300">
    <property type="entry name" value="P-loop containing nucleotide triphosphate hydrolases"/>
    <property type="match status" value="1"/>
</dbReference>
<organism evidence="8 9">
    <name type="scientific">Dipteronia sinensis</name>
    <dbReference type="NCBI Taxonomy" id="43782"/>
    <lineage>
        <taxon>Eukaryota</taxon>
        <taxon>Viridiplantae</taxon>
        <taxon>Streptophyta</taxon>
        <taxon>Embryophyta</taxon>
        <taxon>Tracheophyta</taxon>
        <taxon>Spermatophyta</taxon>
        <taxon>Magnoliopsida</taxon>
        <taxon>eudicotyledons</taxon>
        <taxon>Gunneridae</taxon>
        <taxon>Pentapetalae</taxon>
        <taxon>rosids</taxon>
        <taxon>malvids</taxon>
        <taxon>Sapindales</taxon>
        <taxon>Sapindaceae</taxon>
        <taxon>Hippocastanoideae</taxon>
        <taxon>Acereae</taxon>
        <taxon>Dipteronia</taxon>
    </lineage>
</organism>
<dbReference type="PROSITE" id="PS51903">
    <property type="entry name" value="CLP_R"/>
    <property type="match status" value="1"/>
</dbReference>
<feature type="compositionally biased region" description="Polar residues" evidence="6">
    <location>
        <begin position="588"/>
        <end position="598"/>
    </location>
</feature>
<dbReference type="InterPro" id="IPR058954">
    <property type="entry name" value="AAA_lid_SMAX1"/>
</dbReference>
<name>A0AAE0A9I2_9ROSI</name>
<dbReference type="SUPFAM" id="SSF52540">
    <property type="entry name" value="P-loop containing nucleoside triphosphate hydrolases"/>
    <property type="match status" value="1"/>
</dbReference>
<dbReference type="GO" id="GO:0016887">
    <property type="term" value="F:ATP hydrolysis activity"/>
    <property type="evidence" value="ECO:0007669"/>
    <property type="project" value="InterPro"/>
</dbReference>
<dbReference type="InterPro" id="IPR004176">
    <property type="entry name" value="Clp_R_N"/>
</dbReference>
<keyword evidence="9" id="KW-1185">Reference proteome</keyword>
<evidence type="ECO:0000256" key="4">
    <source>
        <dbReference type="ARBA" id="ARBA00023163"/>
    </source>
</evidence>
<evidence type="ECO:0000256" key="1">
    <source>
        <dbReference type="ARBA" id="ARBA00008675"/>
    </source>
</evidence>
<keyword evidence="2 5" id="KW-0677">Repeat</keyword>
<dbReference type="InterPro" id="IPR027417">
    <property type="entry name" value="P-loop_NTPase"/>
</dbReference>
<dbReference type="Proteomes" id="UP001281410">
    <property type="component" value="Unassembled WGS sequence"/>
</dbReference>
<evidence type="ECO:0000313" key="9">
    <source>
        <dbReference type="Proteomes" id="UP001281410"/>
    </source>
</evidence>
<comment type="caution">
    <text evidence="8">The sequence shown here is derived from an EMBL/GenBank/DDBJ whole genome shotgun (WGS) entry which is preliminary data.</text>
</comment>
<dbReference type="Pfam" id="PF07724">
    <property type="entry name" value="AAA_2"/>
    <property type="match status" value="1"/>
</dbReference>
<dbReference type="PANTHER" id="PTHR43572:SF38">
    <property type="entry name" value="PROTEIN SMAX1-LIKE 6"/>
    <property type="match status" value="1"/>
</dbReference>
<evidence type="ECO:0000313" key="8">
    <source>
        <dbReference type="EMBL" id="KAK3206541.1"/>
    </source>
</evidence>
<evidence type="ECO:0000256" key="2">
    <source>
        <dbReference type="ARBA" id="ARBA00022737"/>
    </source>
</evidence>
<protein>
    <recommendedName>
        <fullName evidence="7">Clp R domain-containing protein</fullName>
    </recommendedName>
</protein>
<evidence type="ECO:0000256" key="6">
    <source>
        <dbReference type="SAM" id="MobiDB-lite"/>
    </source>
</evidence>
<dbReference type="GO" id="GO:0005524">
    <property type="term" value="F:ATP binding"/>
    <property type="evidence" value="ECO:0007669"/>
    <property type="project" value="InterPro"/>
</dbReference>
<keyword evidence="3" id="KW-0805">Transcription regulation</keyword>
<dbReference type="Pfam" id="PF23569">
    <property type="entry name" value="NBD_SMAX1"/>
    <property type="match status" value="1"/>
</dbReference>
<dbReference type="Pfam" id="PF02861">
    <property type="entry name" value="Clp_N"/>
    <property type="match status" value="1"/>
</dbReference>
<evidence type="ECO:0000256" key="5">
    <source>
        <dbReference type="PROSITE-ProRule" id="PRU01251"/>
    </source>
</evidence>
<dbReference type="Gene3D" id="1.10.1780.10">
    <property type="entry name" value="Clp, N-terminal domain"/>
    <property type="match status" value="1"/>
</dbReference>
<dbReference type="SUPFAM" id="SSF81923">
    <property type="entry name" value="Double Clp-N motif"/>
    <property type="match status" value="1"/>
</dbReference>
<feature type="region of interest" description="Disordered" evidence="6">
    <location>
        <begin position="570"/>
        <end position="598"/>
    </location>
</feature>
<feature type="domain" description="Clp R" evidence="7">
    <location>
        <begin position="7"/>
        <end position="177"/>
    </location>
</feature>
<dbReference type="InterPro" id="IPR051650">
    <property type="entry name" value="SL_signaling_regulator"/>
</dbReference>
<accession>A0AAE0A9I2</accession>
<dbReference type="InterPro" id="IPR058680">
    <property type="entry name" value="NBD_SMAX1-like"/>
</dbReference>
<sequence>MPVPAKLAKCYLTEEAARAMDEAVAVARSRNNAQTNSLHAVSALLASPSSMLREACVQTRRSAYSVRLQVRALELLVGMSLDRLPSSRSDKYDNEPPVSNSLMAVIKRAQASQRRNPDNFQLRQIHSFNQPPSLVKVEVKQFTLSILDDPVVSRVFEEAGFCSLDVKLCIVSPERYPIAQPLPPILHRERRRMVEAFKNEDIEENSRVIGDLLVKKNHGNSRRNPLLLGVCSITALAGFFGIVSKKRSGVVPEELSGLKVASLDIPIFKYTCHGGSEEQLEEKFKEVESTVDQYCLSKPGVVVNFGELRAFVDFRVSVQATNFVVSKLSRLFEIKKGNFWLMGTCLYYETYLKFQEMFPTLEHDWDLHLLPVSSKSSFMKSFVPLAGFFSWSNAKNQQHPPSSTCYLCTEKYEQELQDLLNHQPSTSAAAGELRENFPSWLRMGELEKSKGDGAEMGEDDGLVWLNANVLKLQKKWMDICNCQHQCNSFTESEISQMKRAFASPPIIIVRHLTKVSSISSSNNSEDPISFKIQCATHQIEDERPSCPSHTNDVTTDLALGTIYESAEAVQDAADLPKSNDHQEDHLRNTSGSAESSTPDVKDFRALRRVFAEKISYQDDAICTISEAVSRCRNGSKSRGDIWLNFLGPDKIGKKKIASALAEIMFGNKENVISVDFSSRGRFCHSNSIFGCQESNDFSLKFHRRSDACYVAWELRKKPRSIIFLENVDKADNLLRSNLSQAIKTGKYGDDISIANMIFVTTLTSTGGDGNAVSVSKRKPDRFSEEIILGARRWQMQILVSEFPNLEQLKKRRLIQGSDSTTTESPKQGHKWLRRCLDLNLPTGKADVGVDLNSGDYYDTDLQKKIVDWSEGFCAQVDETVVFKPFNFDVVAEKVMKEIELQFRRTFGSGVILEVDHEVIVQVLAAAWISGRNEAIEDWVVKVLGRSFSDVQEKYHPTARSVVKLAVREDPLVEEFVPGLCLPGQVIV</sequence>